<sequence>MLAVLHFSFLPSAFFPLSRSCLLSSSRLHLPATAPFHPSPSAPSSSLLPHFASATGVPKRPPQYI</sequence>
<dbReference type="Proteomes" id="UP000324222">
    <property type="component" value="Unassembled WGS sequence"/>
</dbReference>
<evidence type="ECO:0000313" key="4">
    <source>
        <dbReference type="Proteomes" id="UP000324222"/>
    </source>
</evidence>
<gene>
    <name evidence="3" type="ORF">E2C01_048758</name>
</gene>
<protein>
    <recommendedName>
        <fullName evidence="5">Secreted protein</fullName>
    </recommendedName>
</protein>
<accession>A0A5B7G3X4</accession>
<proteinExistence type="predicted"/>
<name>A0A5B7G3X4_PORTR</name>
<evidence type="ECO:0000256" key="1">
    <source>
        <dbReference type="SAM" id="MobiDB-lite"/>
    </source>
</evidence>
<evidence type="ECO:0000256" key="2">
    <source>
        <dbReference type="SAM" id="SignalP"/>
    </source>
</evidence>
<keyword evidence="2" id="KW-0732">Signal</keyword>
<feature type="signal peptide" evidence="2">
    <location>
        <begin position="1"/>
        <end position="20"/>
    </location>
</feature>
<comment type="caution">
    <text evidence="3">The sequence shown here is derived from an EMBL/GenBank/DDBJ whole genome shotgun (WGS) entry which is preliminary data.</text>
</comment>
<dbReference type="EMBL" id="VSRR010012669">
    <property type="protein sequence ID" value="MPC54830.1"/>
    <property type="molecule type" value="Genomic_DNA"/>
</dbReference>
<organism evidence="3 4">
    <name type="scientific">Portunus trituberculatus</name>
    <name type="common">Swimming crab</name>
    <name type="synonym">Neptunus trituberculatus</name>
    <dbReference type="NCBI Taxonomy" id="210409"/>
    <lineage>
        <taxon>Eukaryota</taxon>
        <taxon>Metazoa</taxon>
        <taxon>Ecdysozoa</taxon>
        <taxon>Arthropoda</taxon>
        <taxon>Crustacea</taxon>
        <taxon>Multicrustacea</taxon>
        <taxon>Malacostraca</taxon>
        <taxon>Eumalacostraca</taxon>
        <taxon>Eucarida</taxon>
        <taxon>Decapoda</taxon>
        <taxon>Pleocyemata</taxon>
        <taxon>Brachyura</taxon>
        <taxon>Eubrachyura</taxon>
        <taxon>Portunoidea</taxon>
        <taxon>Portunidae</taxon>
        <taxon>Portuninae</taxon>
        <taxon>Portunus</taxon>
    </lineage>
</organism>
<evidence type="ECO:0008006" key="5">
    <source>
        <dbReference type="Google" id="ProtNLM"/>
    </source>
</evidence>
<evidence type="ECO:0000313" key="3">
    <source>
        <dbReference type="EMBL" id="MPC54830.1"/>
    </source>
</evidence>
<feature type="region of interest" description="Disordered" evidence="1">
    <location>
        <begin position="37"/>
        <end position="65"/>
    </location>
</feature>
<reference evidence="3 4" key="1">
    <citation type="submission" date="2019-05" db="EMBL/GenBank/DDBJ databases">
        <title>Another draft genome of Portunus trituberculatus and its Hox gene families provides insights of decapod evolution.</title>
        <authorList>
            <person name="Jeong J.-H."/>
            <person name="Song I."/>
            <person name="Kim S."/>
            <person name="Choi T."/>
            <person name="Kim D."/>
            <person name="Ryu S."/>
            <person name="Kim W."/>
        </authorList>
    </citation>
    <scope>NUCLEOTIDE SEQUENCE [LARGE SCALE GENOMIC DNA]</scope>
    <source>
        <tissue evidence="3">Muscle</tissue>
    </source>
</reference>
<feature type="chain" id="PRO_5022689884" description="Secreted protein" evidence="2">
    <location>
        <begin position="21"/>
        <end position="65"/>
    </location>
</feature>
<keyword evidence="4" id="KW-1185">Reference proteome</keyword>
<feature type="compositionally biased region" description="Low complexity" evidence="1">
    <location>
        <begin position="42"/>
        <end position="54"/>
    </location>
</feature>
<dbReference type="AlphaFoldDB" id="A0A5B7G3X4"/>